<evidence type="ECO:0000259" key="1">
    <source>
        <dbReference type="Pfam" id="PF00496"/>
    </source>
</evidence>
<organism evidence="2 3">
    <name type="scientific">Actinomyces howellii</name>
    <dbReference type="NCBI Taxonomy" id="52771"/>
    <lineage>
        <taxon>Bacteria</taxon>
        <taxon>Bacillati</taxon>
        <taxon>Actinomycetota</taxon>
        <taxon>Actinomycetes</taxon>
        <taxon>Actinomycetales</taxon>
        <taxon>Actinomycetaceae</taxon>
        <taxon>Actinomyces</taxon>
    </lineage>
</organism>
<dbReference type="RefSeq" id="WP_161512714.1">
    <property type="nucleotide sequence ID" value="NZ_LR134350.1"/>
</dbReference>
<dbReference type="PANTHER" id="PTHR30290:SF65">
    <property type="entry name" value="MONOACYL PHOSPHATIDYLINOSITOL TETRAMANNOSIDE-BINDING PROTEIN LPQW-RELATED"/>
    <property type="match status" value="1"/>
</dbReference>
<gene>
    <name evidence="2" type="primary">nikA</name>
    <name evidence="2" type="ORF">NCTC11636_02265</name>
</gene>
<dbReference type="CDD" id="cd08501">
    <property type="entry name" value="PBP2_Lpqw"/>
    <property type="match status" value="1"/>
</dbReference>
<dbReference type="InterPro" id="IPR039424">
    <property type="entry name" value="SBP_5"/>
</dbReference>
<dbReference type="GO" id="GO:1904680">
    <property type="term" value="F:peptide transmembrane transporter activity"/>
    <property type="evidence" value="ECO:0007669"/>
    <property type="project" value="TreeGrafter"/>
</dbReference>
<dbReference type="AlphaFoldDB" id="A0A448HJA4"/>
<name>A0A448HJA4_9ACTO</name>
<dbReference type="SUPFAM" id="SSF53850">
    <property type="entry name" value="Periplasmic binding protein-like II"/>
    <property type="match status" value="1"/>
</dbReference>
<dbReference type="Pfam" id="PF00496">
    <property type="entry name" value="SBP_bac_5"/>
    <property type="match status" value="1"/>
</dbReference>
<dbReference type="InterPro" id="IPR000914">
    <property type="entry name" value="SBP_5_dom"/>
</dbReference>
<dbReference type="EMBL" id="LR134350">
    <property type="protein sequence ID" value="VEG29796.1"/>
    <property type="molecule type" value="Genomic_DNA"/>
</dbReference>
<dbReference type="GO" id="GO:0015833">
    <property type="term" value="P:peptide transport"/>
    <property type="evidence" value="ECO:0007669"/>
    <property type="project" value="TreeGrafter"/>
</dbReference>
<feature type="domain" description="Solute-binding protein family 5" evidence="1">
    <location>
        <begin position="8"/>
        <end position="343"/>
    </location>
</feature>
<accession>A0A448HJA4</accession>
<evidence type="ECO:0000313" key="2">
    <source>
        <dbReference type="EMBL" id="VEG29796.1"/>
    </source>
</evidence>
<keyword evidence="3" id="KW-1185">Reference proteome</keyword>
<dbReference type="Proteomes" id="UP000266895">
    <property type="component" value="Chromosome"/>
</dbReference>
<sequence length="426" mass="46569">MRKPHWTAFETTWKANNGQDTAYKPSSTDGYERIPSVSQGATPKQAVVTFNGAFAWWQGLFNLMLHPAVSSAELFDSAYLNQLRPEYGAGPYKVSSVDFQQGSVVFVPNEAWWGDPGKLESVTCRVMEAQASLNAFLNGEVDVAAVVTKDSYTKVKAMDGVTIRTGRLPFTILYMLNSESDGLDDARVREAIFRSIDRTTWSKVRYQGIDYSETPPGSFLLFPFQEGYEDNFSKACGYDPEKAAALLEEAGWAKNSSGIYEKDGTTLSLRLPLLGDDETMKAVTTALQSMLKDNGIEVTIQARATSEFSSVYTNKDFDIFAMSFAASDPFGVAYFKQIYGSDSTLNLSGTGTPELDEKIAALQDIADETEQIKAANELEVEALKLFGIIPMANGPSKVAVKDGLVNVGAVGFGRYGIAKQLIGWKA</sequence>
<evidence type="ECO:0000313" key="3">
    <source>
        <dbReference type="Proteomes" id="UP000266895"/>
    </source>
</evidence>
<dbReference type="KEGG" id="ahw:NCTC11636_02265"/>
<dbReference type="Gene3D" id="3.90.76.10">
    <property type="entry name" value="Dipeptide-binding Protein, Domain 1"/>
    <property type="match status" value="1"/>
</dbReference>
<dbReference type="PANTHER" id="PTHR30290">
    <property type="entry name" value="PERIPLASMIC BINDING COMPONENT OF ABC TRANSPORTER"/>
    <property type="match status" value="1"/>
</dbReference>
<proteinExistence type="predicted"/>
<protein>
    <submittedName>
        <fullName evidence="2">Nickel-binding periplasmic protein</fullName>
    </submittedName>
</protein>
<dbReference type="Gene3D" id="3.10.105.10">
    <property type="entry name" value="Dipeptide-binding Protein, Domain 3"/>
    <property type="match status" value="1"/>
</dbReference>
<dbReference type="Gene3D" id="3.40.190.10">
    <property type="entry name" value="Periplasmic binding protein-like II"/>
    <property type="match status" value="1"/>
</dbReference>
<reference evidence="2 3" key="1">
    <citation type="submission" date="2018-12" db="EMBL/GenBank/DDBJ databases">
        <authorList>
            <consortium name="Pathogen Informatics"/>
        </authorList>
    </citation>
    <scope>NUCLEOTIDE SEQUENCE [LARGE SCALE GENOMIC DNA]</scope>
    <source>
        <strain evidence="2 3">NCTC11636</strain>
    </source>
</reference>